<evidence type="ECO:0000313" key="2">
    <source>
        <dbReference type="Proteomes" id="UP001171945"/>
    </source>
</evidence>
<dbReference type="Proteomes" id="UP001171945">
    <property type="component" value="Unassembled WGS sequence"/>
</dbReference>
<comment type="caution">
    <text evidence="1">The sequence shown here is derived from an EMBL/GenBank/DDBJ whole genome shotgun (WGS) entry which is preliminary data.</text>
</comment>
<name>A0ABT7VRJ1_9GAMM</name>
<gene>
    <name evidence="1" type="ORF">QUF54_02935</name>
</gene>
<dbReference type="EMBL" id="JAUCGM010000106">
    <property type="protein sequence ID" value="MDM8562287.1"/>
    <property type="molecule type" value="Genomic_DNA"/>
</dbReference>
<reference evidence="1" key="1">
    <citation type="submission" date="2023-06" db="EMBL/GenBank/DDBJ databases">
        <title>Uncultivated large filamentous bacteria from sulfidic sediments reveal new species and different genomic features in energy metabolism and defense.</title>
        <authorList>
            <person name="Fonseca A."/>
        </authorList>
    </citation>
    <scope>NUCLEOTIDE SEQUENCE</scope>
    <source>
        <strain evidence="1">HSG4</strain>
    </source>
</reference>
<evidence type="ECO:0000313" key="1">
    <source>
        <dbReference type="EMBL" id="MDM8562287.1"/>
    </source>
</evidence>
<proteinExistence type="predicted"/>
<sequence length="51" mass="6023">MNSQKLLIFFALFFYCTNLLATELSHPLLSQGERFKNFEHLLDNIIPRKPI</sequence>
<keyword evidence="2" id="KW-1185">Reference proteome</keyword>
<accession>A0ABT7VRJ1</accession>
<protein>
    <submittedName>
        <fullName evidence="1">Uncharacterized protein</fullName>
    </submittedName>
</protein>
<organism evidence="1 2">
    <name type="scientific">Candidatus Marithioploca araucensis</name>
    <dbReference type="NCBI Taxonomy" id="70273"/>
    <lineage>
        <taxon>Bacteria</taxon>
        <taxon>Pseudomonadati</taxon>
        <taxon>Pseudomonadota</taxon>
        <taxon>Gammaproteobacteria</taxon>
        <taxon>Thiotrichales</taxon>
        <taxon>Thiotrichaceae</taxon>
        <taxon>Candidatus Marithioploca</taxon>
    </lineage>
</organism>